<protein>
    <recommendedName>
        <fullName evidence="5">Transposase</fullName>
    </recommendedName>
</protein>
<sequence>MDKKELFSGVYKTDNNNDCRTRRKGRAAPRDYDKYVVCLAIEIDEWTAKFKVAVLTGKQLF</sequence>
<dbReference type="Proteomes" id="UP000260457">
    <property type="component" value="Chromosome"/>
</dbReference>
<evidence type="ECO:0000313" key="2">
    <source>
        <dbReference type="EMBL" id="PEJ35228.1"/>
    </source>
</evidence>
<dbReference type="Proteomes" id="UP000220106">
    <property type="component" value="Unassembled WGS sequence"/>
</dbReference>
<organism evidence="2 3">
    <name type="scientific">Peribacillus butanolivorans</name>
    <dbReference type="NCBI Taxonomy" id="421767"/>
    <lineage>
        <taxon>Bacteria</taxon>
        <taxon>Bacillati</taxon>
        <taxon>Bacillota</taxon>
        <taxon>Bacilli</taxon>
        <taxon>Bacillales</taxon>
        <taxon>Bacillaceae</taxon>
        <taxon>Peribacillus</taxon>
    </lineage>
</organism>
<reference evidence="2 3" key="1">
    <citation type="submission" date="2017-09" db="EMBL/GenBank/DDBJ databases">
        <title>Large-scale bioinformatics analysis of Bacillus genomes uncovers conserved roles of natural products in bacterial physiology.</title>
        <authorList>
            <consortium name="Agbiome Team Llc"/>
            <person name="Bleich R.M."/>
            <person name="Kirk G.J."/>
            <person name="Santa Maria K.C."/>
            <person name="Allen S.E."/>
            <person name="Farag S."/>
            <person name="Shank E.A."/>
            <person name="Bowers A."/>
        </authorList>
    </citation>
    <scope>NUCLEOTIDE SEQUENCE [LARGE SCALE GENOMIC DNA]</scope>
    <source>
        <strain evidence="2 3">AFS003229</strain>
    </source>
</reference>
<evidence type="ECO:0000313" key="1">
    <source>
        <dbReference type="EMBL" id="AXN40381.1"/>
    </source>
</evidence>
<dbReference type="EMBL" id="NUEQ01000013">
    <property type="protein sequence ID" value="PEJ35228.1"/>
    <property type="molecule type" value="Genomic_DNA"/>
</dbReference>
<proteinExistence type="predicted"/>
<dbReference type="KEGG" id="pbut:DTO10_19745"/>
<keyword evidence="4" id="KW-1185">Reference proteome</keyword>
<dbReference type="AlphaFoldDB" id="A0AAX0S812"/>
<evidence type="ECO:0008006" key="5">
    <source>
        <dbReference type="Google" id="ProtNLM"/>
    </source>
</evidence>
<dbReference type="EMBL" id="CP030926">
    <property type="protein sequence ID" value="AXN40381.1"/>
    <property type="molecule type" value="Genomic_DNA"/>
</dbReference>
<dbReference type="RefSeq" id="WP_098175447.1">
    <property type="nucleotide sequence ID" value="NZ_CP030926.1"/>
</dbReference>
<name>A0AAX0S812_9BACI</name>
<gene>
    <name evidence="2" type="ORF">CN689_07900</name>
    <name evidence="1" type="ORF">DTO10_19745</name>
</gene>
<dbReference type="GeneID" id="95400453"/>
<accession>A0AAX0S812</accession>
<evidence type="ECO:0000313" key="3">
    <source>
        <dbReference type="Proteomes" id="UP000220106"/>
    </source>
</evidence>
<evidence type="ECO:0000313" key="4">
    <source>
        <dbReference type="Proteomes" id="UP000260457"/>
    </source>
</evidence>
<reference evidence="1 4" key="2">
    <citation type="submission" date="2018-07" db="EMBL/GenBank/DDBJ databases">
        <title>The molecular basis for the intramolecular migration of carboxyl group in the catabolism of para-hydroxybenzoate via gentisate.</title>
        <authorList>
            <person name="Zhao H."/>
            <person name="Xu Y."/>
            <person name="Lin S."/>
            <person name="Spain J.C."/>
            <person name="Zhou N.-Y."/>
        </authorList>
    </citation>
    <scope>NUCLEOTIDE SEQUENCE [LARGE SCALE GENOMIC DNA]</scope>
    <source>
        <strain evidence="1 4">PHB-7a</strain>
    </source>
</reference>